<name>A0A9N9WTJ9_9DIPT</name>
<sequence length="633" mass="71038">MVDIKAIKAQIRSVLLSLGKTATEQEFRKAYYEIEGANFNEVLRELKINFHDLFLRIPDVGKIVYAYNQVFIQRVSNEATAHMENLTVNKYSKNFRGPKLVTKSGAIKGRPMTHSLSIKAPDYMPYPMNTAPPVPFRQNRSYGYEKPVQNNFNMRVTTGTNNYNRNVQCYYSKTASSSYNRPAVSSSMAMSSNQSYKKPVSSSINSNQVFNRPVASSGMSTSSNHSSSFANISNTSTRKDLYAQITDKVKNTQQTSSTASNSGMLSKTTRMPSPPSDISSISSIDSESIGIAEDFKDANLNISSVKSEYEDALEETLTTSPKAPAEPLRIAPMASTTKFTPKPSVTSLLRSSKQEEVADLTKLQELADQVGTLKLNDTNIRSSPLMARQRLRSMRIFREALNDLNIQTNQDKTSQGTASVFDIKDIITLPDPIQNEEELFFFIKVTDVASPGKFVFQFSFEKLKQLSSSMNKFYNNLHDLKTYQVKDFVNDNIVAIRKNDLWYRGQIISFNETEANIQLVDSMKIKPHKVLCKNIFHLHQKFTTESPKSAFGKLHGLKAIDGEWNMLSTAKLDSIHDQLLLATVKNIDDGVFSLSIIAETRNFIRLSDMIIENNLAGIELEDLATEAVFRSLV</sequence>
<reference evidence="3" key="2">
    <citation type="submission" date="2022-10" db="EMBL/GenBank/DDBJ databases">
        <authorList>
            <consortium name="ENA_rothamsted_submissions"/>
            <consortium name="culmorum"/>
            <person name="King R."/>
        </authorList>
    </citation>
    <scope>NUCLEOTIDE SEQUENCE</scope>
</reference>
<evidence type="ECO:0000256" key="1">
    <source>
        <dbReference type="SAM" id="MobiDB-lite"/>
    </source>
</evidence>
<protein>
    <recommendedName>
        <fullName evidence="2">Tudor domain-containing protein</fullName>
    </recommendedName>
</protein>
<reference evidence="3" key="1">
    <citation type="submission" date="2022-01" db="EMBL/GenBank/DDBJ databases">
        <authorList>
            <person name="King R."/>
        </authorList>
    </citation>
    <scope>NUCLEOTIDE SEQUENCE</scope>
</reference>
<dbReference type="Gene3D" id="2.40.50.90">
    <property type="match status" value="1"/>
</dbReference>
<dbReference type="Gene3D" id="2.30.30.140">
    <property type="match status" value="1"/>
</dbReference>
<evidence type="ECO:0000313" key="4">
    <source>
        <dbReference type="Proteomes" id="UP001153620"/>
    </source>
</evidence>
<feature type="compositionally biased region" description="Low complexity" evidence="1">
    <location>
        <begin position="216"/>
        <end position="232"/>
    </location>
</feature>
<feature type="domain" description="Tudor" evidence="2">
    <location>
        <begin position="444"/>
        <end position="522"/>
    </location>
</feature>
<dbReference type="InterPro" id="IPR035437">
    <property type="entry name" value="SNase_OB-fold_sf"/>
</dbReference>
<organism evidence="3 4">
    <name type="scientific">Chironomus riparius</name>
    <dbReference type="NCBI Taxonomy" id="315576"/>
    <lineage>
        <taxon>Eukaryota</taxon>
        <taxon>Metazoa</taxon>
        <taxon>Ecdysozoa</taxon>
        <taxon>Arthropoda</taxon>
        <taxon>Hexapoda</taxon>
        <taxon>Insecta</taxon>
        <taxon>Pterygota</taxon>
        <taxon>Neoptera</taxon>
        <taxon>Endopterygota</taxon>
        <taxon>Diptera</taxon>
        <taxon>Nematocera</taxon>
        <taxon>Chironomoidea</taxon>
        <taxon>Chironomidae</taxon>
        <taxon>Chironominae</taxon>
        <taxon>Chironomus</taxon>
    </lineage>
</organism>
<dbReference type="AlphaFoldDB" id="A0A9N9WTJ9"/>
<dbReference type="GO" id="GO:0005737">
    <property type="term" value="C:cytoplasm"/>
    <property type="evidence" value="ECO:0007669"/>
    <property type="project" value="UniProtKB-ARBA"/>
</dbReference>
<dbReference type="EMBL" id="OU895879">
    <property type="protein sequence ID" value="CAG9808637.1"/>
    <property type="molecule type" value="Genomic_DNA"/>
</dbReference>
<feature type="region of interest" description="Disordered" evidence="1">
    <location>
        <begin position="248"/>
        <end position="282"/>
    </location>
</feature>
<dbReference type="SUPFAM" id="SSF63748">
    <property type="entry name" value="Tudor/PWWP/MBT"/>
    <property type="match status" value="1"/>
</dbReference>
<dbReference type="InterPro" id="IPR002999">
    <property type="entry name" value="Tudor"/>
</dbReference>
<proteinExistence type="predicted"/>
<dbReference type="OrthoDB" id="10636929at2759"/>
<evidence type="ECO:0000259" key="2">
    <source>
        <dbReference type="Pfam" id="PF00567"/>
    </source>
</evidence>
<feature type="compositionally biased region" description="Low complexity" evidence="1">
    <location>
        <begin position="251"/>
        <end position="262"/>
    </location>
</feature>
<evidence type="ECO:0000313" key="3">
    <source>
        <dbReference type="EMBL" id="CAG9808637.1"/>
    </source>
</evidence>
<dbReference type="Gene3D" id="3.30.420.610">
    <property type="entry name" value="LOTUS domain-like"/>
    <property type="match status" value="1"/>
</dbReference>
<dbReference type="Proteomes" id="UP001153620">
    <property type="component" value="Chromosome 3"/>
</dbReference>
<keyword evidence="4" id="KW-1185">Reference proteome</keyword>
<feature type="region of interest" description="Disordered" evidence="1">
    <location>
        <begin position="212"/>
        <end position="232"/>
    </location>
</feature>
<gene>
    <name evidence="3" type="ORF">CHIRRI_LOCUS11475</name>
</gene>
<accession>A0A9N9WTJ9</accession>
<dbReference type="Pfam" id="PF00567">
    <property type="entry name" value="TUDOR"/>
    <property type="match status" value="1"/>
</dbReference>
<dbReference type="InterPro" id="IPR041966">
    <property type="entry name" value="LOTUS-like"/>
</dbReference>